<evidence type="ECO:0000313" key="1">
    <source>
        <dbReference type="EMBL" id="CAF4336536.1"/>
    </source>
</evidence>
<comment type="caution">
    <text evidence="1">The sequence shown here is derived from an EMBL/GenBank/DDBJ whole genome shotgun (WGS) entry which is preliminary data.</text>
</comment>
<protein>
    <submittedName>
        <fullName evidence="1">Uncharacterized protein</fullName>
    </submittedName>
</protein>
<dbReference type="EMBL" id="CAJOBH010042551">
    <property type="protein sequence ID" value="CAF4336536.1"/>
    <property type="molecule type" value="Genomic_DNA"/>
</dbReference>
<dbReference type="AlphaFoldDB" id="A0A8S2UCE2"/>
<sequence>MRSLNEWKTNSLNLGQLRQAASQAVIDMGCVTSIIASPERVPA</sequence>
<proteinExistence type="predicted"/>
<reference evidence="1" key="1">
    <citation type="submission" date="2021-02" db="EMBL/GenBank/DDBJ databases">
        <authorList>
            <person name="Nowell W R."/>
        </authorList>
    </citation>
    <scope>NUCLEOTIDE SEQUENCE</scope>
</reference>
<name>A0A8S2UCE2_9BILA</name>
<dbReference type="EMBL" id="CAJOBJ010071872">
    <property type="protein sequence ID" value="CAF4463778.1"/>
    <property type="molecule type" value="Genomic_DNA"/>
</dbReference>
<dbReference type="Proteomes" id="UP000681720">
    <property type="component" value="Unassembled WGS sequence"/>
</dbReference>
<accession>A0A8S2UCE2</accession>
<evidence type="ECO:0000313" key="2">
    <source>
        <dbReference type="EMBL" id="CAF4463778.1"/>
    </source>
</evidence>
<evidence type="ECO:0000313" key="3">
    <source>
        <dbReference type="Proteomes" id="UP000681967"/>
    </source>
</evidence>
<organism evidence="1 3">
    <name type="scientific">Rotaria magnacalcarata</name>
    <dbReference type="NCBI Taxonomy" id="392030"/>
    <lineage>
        <taxon>Eukaryota</taxon>
        <taxon>Metazoa</taxon>
        <taxon>Spiralia</taxon>
        <taxon>Gnathifera</taxon>
        <taxon>Rotifera</taxon>
        <taxon>Eurotatoria</taxon>
        <taxon>Bdelloidea</taxon>
        <taxon>Philodinida</taxon>
        <taxon>Philodinidae</taxon>
        <taxon>Rotaria</taxon>
    </lineage>
</organism>
<feature type="non-terminal residue" evidence="1">
    <location>
        <position position="1"/>
    </location>
</feature>
<dbReference type="Proteomes" id="UP000681967">
    <property type="component" value="Unassembled WGS sequence"/>
</dbReference>
<feature type="non-terminal residue" evidence="1">
    <location>
        <position position="43"/>
    </location>
</feature>
<gene>
    <name evidence="1" type="ORF">BYL167_LOCUS28920</name>
    <name evidence="2" type="ORF">GIL414_LOCUS33003</name>
</gene>